<dbReference type="PATRIC" id="fig|459424.11.peg.1069"/>
<sequence length="66" mass="7020">MAVILRYNNSMSSVDLLPTTGPLAGIPLIDLGQVVRWPSQAPTFPLMTPDTPPQSQTCALVQTAPT</sequence>
<dbReference type="Proteomes" id="UP000011157">
    <property type="component" value="Chromosome"/>
</dbReference>
<name>L7V4G1_MYCL1</name>
<dbReference type="KEGG" id="mli:MULP_01042"/>
<dbReference type="HOGENOM" id="CLU_2826521_0_0_11"/>
<evidence type="ECO:0000313" key="3">
    <source>
        <dbReference type="Proteomes" id="UP000011157"/>
    </source>
</evidence>
<proteinExistence type="predicted"/>
<reference evidence="2 3" key="1">
    <citation type="journal article" date="2013" name="J. Bacteriol.">
        <title>Complete Genome Sequence of the Frog Pathogen Mycobacterium ulcerans Ecovar Liflandii.</title>
        <authorList>
            <person name="Tobias N.J."/>
            <person name="Doig K.D."/>
            <person name="Medema M.H."/>
            <person name="Chen H."/>
            <person name="Haring V."/>
            <person name="Moore R."/>
            <person name="Seemann T."/>
            <person name="Stinear T.P."/>
        </authorList>
    </citation>
    <scope>NUCLEOTIDE SEQUENCE [LARGE SCALE GENOMIC DNA]</scope>
    <source>
        <strain evidence="2 3">128FXT</strain>
    </source>
</reference>
<accession>L7V4G1</accession>
<dbReference type="AlphaFoldDB" id="L7V4G1"/>
<organism evidence="2 3">
    <name type="scientific">Mycobacterium liflandii (strain 128FXT)</name>
    <dbReference type="NCBI Taxonomy" id="459424"/>
    <lineage>
        <taxon>Bacteria</taxon>
        <taxon>Bacillati</taxon>
        <taxon>Actinomycetota</taxon>
        <taxon>Actinomycetes</taxon>
        <taxon>Mycobacteriales</taxon>
        <taxon>Mycobacteriaceae</taxon>
        <taxon>Mycobacterium</taxon>
        <taxon>Mycobacterium ulcerans group</taxon>
    </lineage>
</organism>
<evidence type="ECO:0000313" key="2">
    <source>
        <dbReference type="EMBL" id="AGC61062.1"/>
    </source>
</evidence>
<gene>
    <name evidence="2" type="ordered locus">MULP_01042</name>
</gene>
<protein>
    <submittedName>
        <fullName evidence="2">Uncharacterized protein</fullName>
    </submittedName>
</protein>
<dbReference type="EMBL" id="CP003899">
    <property type="protein sequence ID" value="AGC61062.1"/>
    <property type="molecule type" value="Genomic_DNA"/>
</dbReference>
<feature type="compositionally biased region" description="Polar residues" evidence="1">
    <location>
        <begin position="53"/>
        <end position="66"/>
    </location>
</feature>
<keyword evidence="3" id="KW-1185">Reference proteome</keyword>
<feature type="region of interest" description="Disordered" evidence="1">
    <location>
        <begin position="44"/>
        <end position="66"/>
    </location>
</feature>
<evidence type="ECO:0000256" key="1">
    <source>
        <dbReference type="SAM" id="MobiDB-lite"/>
    </source>
</evidence>